<dbReference type="AlphaFoldDB" id="A0A816RQN9"/>
<comment type="caution">
    <text evidence="2">The sequence shown here is derived from an EMBL/GenBank/DDBJ whole genome shotgun (WGS) entry which is preliminary data.</text>
</comment>
<organism evidence="2 4">
    <name type="scientific">Rotaria magnacalcarata</name>
    <dbReference type="NCBI Taxonomy" id="392030"/>
    <lineage>
        <taxon>Eukaryota</taxon>
        <taxon>Metazoa</taxon>
        <taxon>Spiralia</taxon>
        <taxon>Gnathifera</taxon>
        <taxon>Rotifera</taxon>
        <taxon>Eurotatoria</taxon>
        <taxon>Bdelloidea</taxon>
        <taxon>Philodinida</taxon>
        <taxon>Philodinidae</taxon>
        <taxon>Rotaria</taxon>
    </lineage>
</organism>
<dbReference type="Gene3D" id="2.80.10.50">
    <property type="match status" value="1"/>
</dbReference>
<dbReference type="EMBL" id="CAJOBF010003340">
    <property type="protein sequence ID" value="CAF4086217.1"/>
    <property type="molecule type" value="Genomic_DNA"/>
</dbReference>
<reference evidence="2" key="1">
    <citation type="submission" date="2021-02" db="EMBL/GenBank/DDBJ databases">
        <authorList>
            <person name="Nowell W R."/>
        </authorList>
    </citation>
    <scope>NUCLEOTIDE SEQUENCE</scope>
</reference>
<feature type="region of interest" description="Disordered" evidence="1">
    <location>
        <begin position="293"/>
        <end position="326"/>
    </location>
</feature>
<dbReference type="Proteomes" id="UP000663842">
    <property type="component" value="Unassembled WGS sequence"/>
</dbReference>
<feature type="compositionally biased region" description="Low complexity" evidence="1">
    <location>
        <begin position="49"/>
        <end position="63"/>
    </location>
</feature>
<name>A0A816RQN9_9BILA</name>
<dbReference type="Proteomes" id="UP000663887">
    <property type="component" value="Unassembled WGS sequence"/>
</dbReference>
<evidence type="ECO:0000313" key="4">
    <source>
        <dbReference type="Proteomes" id="UP000663887"/>
    </source>
</evidence>
<evidence type="ECO:0000313" key="3">
    <source>
        <dbReference type="EMBL" id="CAF4086217.1"/>
    </source>
</evidence>
<dbReference type="EMBL" id="CAJNRG010005296">
    <property type="protein sequence ID" value="CAF2074639.1"/>
    <property type="molecule type" value="Genomic_DNA"/>
</dbReference>
<protein>
    <submittedName>
        <fullName evidence="2">Uncharacterized protein</fullName>
    </submittedName>
</protein>
<accession>A0A816RQN9</accession>
<sequence>MKNSLYNQAVQKVRDEVSVLVKGKTDPRSQQVPSAAAAAAPAYYHQPPSNSSTASSYSHTANSTAGYSQRNAYPILLENNHGSERMSIIEKTESFATNLLGNVVGHDTVAAATHSINSVITSGRSARDFLQNSATVQLVSKNSGRLLQVVMSPNGILTFDGNGAANGFNTYFVVEQSEQGRVRFHNNCNYLAFEGKKSCVMSFPPGVKNSPSIDFRIHDILGTRELVAFESCACKNHFISILPDGNLKTAHTKEKTIDAQFSVVPVVNNQQPMYPYQAQSYQQYNMNPYGGFPPNGVTETKPPQASMYAQQPTAPPPPPSYTASVYNQAPASSTLYPKFE</sequence>
<evidence type="ECO:0000256" key="1">
    <source>
        <dbReference type="SAM" id="MobiDB-lite"/>
    </source>
</evidence>
<proteinExistence type="predicted"/>
<evidence type="ECO:0000313" key="2">
    <source>
        <dbReference type="EMBL" id="CAF2074639.1"/>
    </source>
</evidence>
<gene>
    <name evidence="3" type="ORF">UXM345_LOCUS21387</name>
    <name evidence="2" type="ORF">XDN619_LOCUS13317</name>
</gene>
<feature type="region of interest" description="Disordered" evidence="1">
    <location>
        <begin position="22"/>
        <end position="63"/>
    </location>
</feature>